<protein>
    <submittedName>
        <fullName evidence="3">Uncharacterized protein</fullName>
    </submittedName>
</protein>
<feature type="transmembrane region" description="Helical" evidence="2">
    <location>
        <begin position="239"/>
        <end position="262"/>
    </location>
</feature>
<sequence>MYSSSMHRSLHTSSTAASQPSTSGLAYRYPALPIPGSRASSSSSSNSSSSPWHSQKCQSAASGDASQVYRFRHHFKPQQTQQPADTLLGWPLQEDPTQSDRFAVATEQMRINPETLWDQQMPPGSIELNNPFAKHFRATKVQMPEPLSLPGTEYWQVEALNDYSREWPSFKQVDGKWQFRKGFLEPFDDPKVVPFFFYRGLEALKYSWGERAFQVAVAAAYTAVHVAIFGWFWQSNPALALAVGLNWGLGHLTVAKWGLLLLLASQERLWVYFAFLVAQQIDRAMAALFPPVRRFMWAMFTVWALFVVLSPAHYYPLPFAPFAPGTLGAQEALV</sequence>
<keyword evidence="2" id="KW-0472">Membrane</keyword>
<keyword evidence="2" id="KW-0812">Transmembrane</keyword>
<dbReference type="EMBL" id="FNXT01000258">
    <property type="protein sequence ID" value="SZX62700.1"/>
    <property type="molecule type" value="Genomic_DNA"/>
</dbReference>
<feature type="region of interest" description="Disordered" evidence="1">
    <location>
        <begin position="1"/>
        <end position="59"/>
    </location>
</feature>
<keyword evidence="2" id="KW-1133">Transmembrane helix</keyword>
<feature type="transmembrane region" description="Helical" evidence="2">
    <location>
        <begin position="212"/>
        <end position="233"/>
    </location>
</feature>
<dbReference type="Proteomes" id="UP000256970">
    <property type="component" value="Unassembled WGS sequence"/>
</dbReference>
<evidence type="ECO:0000256" key="2">
    <source>
        <dbReference type="SAM" id="Phobius"/>
    </source>
</evidence>
<evidence type="ECO:0000313" key="4">
    <source>
        <dbReference type="Proteomes" id="UP000256970"/>
    </source>
</evidence>
<feature type="compositionally biased region" description="Low complexity" evidence="1">
    <location>
        <begin position="1"/>
        <end position="23"/>
    </location>
</feature>
<proteinExistence type="predicted"/>
<dbReference type="AlphaFoldDB" id="A0A383VCN9"/>
<feature type="compositionally biased region" description="Low complexity" evidence="1">
    <location>
        <begin position="40"/>
        <end position="50"/>
    </location>
</feature>
<name>A0A383VCN9_TETOB</name>
<reference evidence="3 4" key="1">
    <citation type="submission" date="2016-10" db="EMBL/GenBank/DDBJ databases">
        <authorList>
            <person name="Cai Z."/>
        </authorList>
    </citation>
    <scope>NUCLEOTIDE SEQUENCE [LARGE SCALE GENOMIC DNA]</scope>
</reference>
<keyword evidence="4" id="KW-1185">Reference proteome</keyword>
<organism evidence="3 4">
    <name type="scientific">Tetradesmus obliquus</name>
    <name type="common">Green alga</name>
    <name type="synonym">Acutodesmus obliquus</name>
    <dbReference type="NCBI Taxonomy" id="3088"/>
    <lineage>
        <taxon>Eukaryota</taxon>
        <taxon>Viridiplantae</taxon>
        <taxon>Chlorophyta</taxon>
        <taxon>core chlorophytes</taxon>
        <taxon>Chlorophyceae</taxon>
        <taxon>CS clade</taxon>
        <taxon>Sphaeropleales</taxon>
        <taxon>Scenedesmaceae</taxon>
        <taxon>Tetradesmus</taxon>
    </lineage>
</organism>
<evidence type="ECO:0000256" key="1">
    <source>
        <dbReference type="SAM" id="MobiDB-lite"/>
    </source>
</evidence>
<gene>
    <name evidence="3" type="ORF">BQ4739_LOCUS3292</name>
</gene>
<accession>A0A383VCN9</accession>
<feature type="transmembrane region" description="Helical" evidence="2">
    <location>
        <begin position="295"/>
        <end position="315"/>
    </location>
</feature>
<evidence type="ECO:0000313" key="3">
    <source>
        <dbReference type="EMBL" id="SZX62700.1"/>
    </source>
</evidence>